<protein>
    <submittedName>
        <fullName evidence="1">FA complementation group B</fullName>
    </submittedName>
</protein>
<dbReference type="GO" id="GO:0043240">
    <property type="term" value="C:Fanconi anaemia nuclear complex"/>
    <property type="evidence" value="ECO:0007669"/>
    <property type="project" value="InterPro"/>
</dbReference>
<dbReference type="GO" id="GO:0036297">
    <property type="term" value="P:interstrand cross-link repair"/>
    <property type="evidence" value="ECO:0007669"/>
    <property type="project" value="InterPro"/>
</dbReference>
<dbReference type="PANTHER" id="PTHR28450">
    <property type="entry name" value="FANCONI ANEMIA GROUP B PROTEIN"/>
    <property type="match status" value="1"/>
</dbReference>
<proteinExistence type="predicted"/>
<sequence length="717" mass="79187">MDIFDDSFACRVSHGGHLMGFICKRSKSETDGERTELLLRKLVFKPDRNRFVNAAQGSAVIGRKASAYVNIVKCTCAVDVQRRVRTACVLVTRRTGKADAFKYSLLTVSSSDQLEPRVEFKLSYQMTDRVSILQGPTVMWIHDSCIFYTSLQAEGVRQIPISMSSCVFGELPLCKPQAFIIGQPEGGANNQPTSSTLAYLVGDGQVFDGTMILPHPYVGITESILVLQADRADAVLKCNLVAATSSKQLVYFENGIAKDACPLPFEQAEDIQVADLGRNGTLFVISFRRGNVCAVWKDTFQVASQWSRVSSVHIGDFLQCGTDQLLLVFDDQGVSEELKKHFLITDLCGIFCESKEQTSTDDRTERPAVPLNTVSLSLLSETGQSSTPAVIQTRSQAFWLTAPCPPTPSTSSSASTLSEPPAKRCKQHIASNDLNTCRLAVTAVTRLANLLNSGCVKCGVTLHYSQKTDASCLVSNSTSVFLHCGQVIVDIRDVFPSHSICAFLPCPDEVKEDLLSLMVVLDRWVLHINSPDYSLGDLDGWLQKKLSCKKIEAFSQYFLLEGPQPTTPMLLCWNQITPFQGQLIIHSCHLQMLQFLDLLLAFLPASCVIRPAKCTRGQRTAQMFAMALEKEVLALKEGLSELLCEEDEQAGHLVSSGPAEALQGRRELWQLDRERSRRRLSPLVDVGRYRNLMRSLSQVQMGSDVAAVLYTQKNLLS</sequence>
<dbReference type="AlphaFoldDB" id="A0A3P9J8Z1"/>
<accession>A0A3P9J8Z1</accession>
<reference evidence="1" key="3">
    <citation type="submission" date="2025-08" db="UniProtKB">
        <authorList>
            <consortium name="Ensembl"/>
        </authorList>
    </citation>
    <scope>IDENTIFICATION</scope>
    <source>
        <strain evidence="1">HSOK</strain>
    </source>
</reference>
<evidence type="ECO:0000313" key="1">
    <source>
        <dbReference type="Ensembl" id="ENSORLP00015028767.1"/>
    </source>
</evidence>
<dbReference type="InterPro" id="IPR033333">
    <property type="entry name" value="FANCB"/>
</dbReference>
<reference evidence="1 2" key="2">
    <citation type="submission" date="2017-04" db="EMBL/GenBank/DDBJ databases">
        <title>CpG methylation of centromeres and impact of large insertions on vertebrate speciation.</title>
        <authorList>
            <person name="Ichikawa K."/>
            <person name="Yoshimura J."/>
            <person name="Morishita S."/>
        </authorList>
    </citation>
    <scope>NUCLEOTIDE SEQUENCE</scope>
    <source>
        <strain evidence="1 2">HSOK</strain>
    </source>
</reference>
<name>A0A3P9J8Z1_ORYLA</name>
<evidence type="ECO:0000313" key="2">
    <source>
        <dbReference type="Proteomes" id="UP000265200"/>
    </source>
</evidence>
<dbReference type="Ensembl" id="ENSORLT00015017410.1">
    <property type="protein sequence ID" value="ENSORLP00015028767.1"/>
    <property type="gene ID" value="ENSORLG00015011571.1"/>
</dbReference>
<reference evidence="1" key="4">
    <citation type="submission" date="2025-09" db="UniProtKB">
        <authorList>
            <consortium name="Ensembl"/>
        </authorList>
    </citation>
    <scope>IDENTIFICATION</scope>
    <source>
        <strain evidence="1">HSOK</strain>
    </source>
</reference>
<reference key="1">
    <citation type="journal article" date="2007" name="Nature">
        <title>The medaka draft genome and insights into vertebrate genome evolution.</title>
        <authorList>
            <person name="Kasahara M."/>
            <person name="Naruse K."/>
            <person name="Sasaki S."/>
            <person name="Nakatani Y."/>
            <person name="Qu W."/>
            <person name="Ahsan B."/>
            <person name="Yamada T."/>
            <person name="Nagayasu Y."/>
            <person name="Doi K."/>
            <person name="Kasai Y."/>
            <person name="Jindo T."/>
            <person name="Kobayashi D."/>
            <person name="Shimada A."/>
            <person name="Toyoda A."/>
            <person name="Kuroki Y."/>
            <person name="Fujiyama A."/>
            <person name="Sasaki T."/>
            <person name="Shimizu A."/>
            <person name="Asakawa S."/>
            <person name="Shimizu N."/>
            <person name="Hashimoto S."/>
            <person name="Yang J."/>
            <person name="Lee Y."/>
            <person name="Matsushima K."/>
            <person name="Sugano S."/>
            <person name="Sakaizumi M."/>
            <person name="Narita T."/>
            <person name="Ohishi K."/>
            <person name="Haga S."/>
            <person name="Ohta F."/>
            <person name="Nomoto H."/>
            <person name="Nogata K."/>
            <person name="Morishita T."/>
            <person name="Endo T."/>
            <person name="Shin-I T."/>
            <person name="Takeda H."/>
            <person name="Morishita S."/>
            <person name="Kohara Y."/>
        </authorList>
    </citation>
    <scope>NUCLEOTIDE SEQUENCE [LARGE SCALE GENOMIC DNA]</scope>
    <source>
        <strain>Hd-rR</strain>
    </source>
</reference>
<dbReference type="Proteomes" id="UP000265200">
    <property type="component" value="Chromosome 21"/>
</dbReference>
<organism evidence="1 2">
    <name type="scientific">Oryzias latipes</name>
    <name type="common">Japanese rice fish</name>
    <name type="synonym">Japanese killifish</name>
    <dbReference type="NCBI Taxonomy" id="8090"/>
    <lineage>
        <taxon>Eukaryota</taxon>
        <taxon>Metazoa</taxon>
        <taxon>Chordata</taxon>
        <taxon>Craniata</taxon>
        <taxon>Vertebrata</taxon>
        <taxon>Euteleostomi</taxon>
        <taxon>Actinopterygii</taxon>
        <taxon>Neopterygii</taxon>
        <taxon>Teleostei</taxon>
        <taxon>Neoteleostei</taxon>
        <taxon>Acanthomorphata</taxon>
        <taxon>Ovalentaria</taxon>
        <taxon>Atherinomorphae</taxon>
        <taxon>Beloniformes</taxon>
        <taxon>Adrianichthyidae</taxon>
        <taxon>Oryziinae</taxon>
        <taxon>Oryzias</taxon>
    </lineage>
</organism>
<dbReference type="PANTHER" id="PTHR28450:SF1">
    <property type="entry name" value="FANCONI ANEMIA GROUP B PROTEIN"/>
    <property type="match status" value="1"/>
</dbReference>